<comment type="function">
    <text evidence="1 12">Catalyzes the condensation of (S)-aspartate-beta-semialdehyde [(S)-ASA] and pyruvate to 4-hydroxy-tetrahydrodipicolinate (HTPA).</text>
</comment>
<comment type="catalytic activity">
    <reaction evidence="11 12">
        <text>L-aspartate 4-semialdehyde + pyruvate = (2S,4S)-4-hydroxy-2,3,4,5-tetrahydrodipicolinate + H2O + H(+)</text>
        <dbReference type="Rhea" id="RHEA:34171"/>
        <dbReference type="ChEBI" id="CHEBI:15361"/>
        <dbReference type="ChEBI" id="CHEBI:15377"/>
        <dbReference type="ChEBI" id="CHEBI:15378"/>
        <dbReference type="ChEBI" id="CHEBI:67139"/>
        <dbReference type="ChEBI" id="CHEBI:537519"/>
        <dbReference type="EC" id="4.3.3.7"/>
    </reaction>
</comment>
<dbReference type="AlphaFoldDB" id="A0A6G3ZSW6"/>
<dbReference type="EMBL" id="JAAIKC010000001">
    <property type="protein sequence ID" value="NEW05306.1"/>
    <property type="molecule type" value="Genomic_DNA"/>
</dbReference>
<feature type="binding site" evidence="15">
    <location>
        <position position="208"/>
    </location>
    <ligand>
        <name>pyruvate</name>
        <dbReference type="ChEBI" id="CHEBI:15361"/>
    </ligand>
</feature>
<evidence type="ECO:0000256" key="5">
    <source>
        <dbReference type="ARBA" id="ARBA00022490"/>
    </source>
</evidence>
<keyword evidence="9 12" id="KW-0456">Lyase</keyword>
<evidence type="ECO:0000256" key="3">
    <source>
        <dbReference type="ARBA" id="ARBA00007592"/>
    </source>
</evidence>
<accession>A0A6G3ZSW6</accession>
<name>A0A6G3ZSW6_9BACL</name>
<evidence type="ECO:0000256" key="2">
    <source>
        <dbReference type="ARBA" id="ARBA00005120"/>
    </source>
</evidence>
<dbReference type="InterPro" id="IPR020624">
    <property type="entry name" value="Schiff_base-form_aldolases_CS"/>
</dbReference>
<feature type="active site" description="Proton donor/acceptor" evidence="12 14">
    <location>
        <position position="140"/>
    </location>
</feature>
<feature type="site" description="Part of a proton relay during catalysis" evidence="12">
    <location>
        <position position="49"/>
    </location>
</feature>
<dbReference type="SMART" id="SM01130">
    <property type="entry name" value="DHDPS"/>
    <property type="match status" value="1"/>
</dbReference>
<organism evidence="16">
    <name type="scientific">Paenibacillus sp. SYP-B3998</name>
    <dbReference type="NCBI Taxonomy" id="2678564"/>
    <lineage>
        <taxon>Bacteria</taxon>
        <taxon>Bacillati</taxon>
        <taxon>Bacillota</taxon>
        <taxon>Bacilli</taxon>
        <taxon>Bacillales</taxon>
        <taxon>Paenibacillaceae</taxon>
        <taxon>Paenibacillus</taxon>
    </lineage>
</organism>
<evidence type="ECO:0000256" key="13">
    <source>
        <dbReference type="PIRNR" id="PIRNR001365"/>
    </source>
</evidence>
<evidence type="ECO:0000256" key="4">
    <source>
        <dbReference type="ARBA" id="ARBA00012086"/>
    </source>
</evidence>
<feature type="site" description="Part of a proton relay during catalysis" evidence="12">
    <location>
        <position position="115"/>
    </location>
</feature>
<evidence type="ECO:0000256" key="12">
    <source>
        <dbReference type="HAMAP-Rule" id="MF_00418"/>
    </source>
</evidence>
<dbReference type="SUPFAM" id="SSF51569">
    <property type="entry name" value="Aldolase"/>
    <property type="match status" value="1"/>
</dbReference>
<evidence type="ECO:0000256" key="9">
    <source>
        <dbReference type="ARBA" id="ARBA00023239"/>
    </source>
</evidence>
<keyword evidence="7 12" id="KW-0220">Diaminopimelate biosynthesis</keyword>
<dbReference type="InterPro" id="IPR013785">
    <property type="entry name" value="Aldolase_TIM"/>
</dbReference>
<comment type="pathway">
    <text evidence="2 12">Amino-acid biosynthesis; L-lysine biosynthesis via DAP pathway; (S)-tetrahydrodipicolinate from L-aspartate: step 3/4.</text>
</comment>
<proteinExistence type="inferred from homology"/>
<feature type="binding site" evidence="12 15">
    <location>
        <position position="50"/>
    </location>
    <ligand>
        <name>pyruvate</name>
        <dbReference type="ChEBI" id="CHEBI:15361"/>
    </ligand>
</feature>
<dbReference type="PRINTS" id="PR00146">
    <property type="entry name" value="DHPICSNTHASE"/>
</dbReference>
<dbReference type="PANTHER" id="PTHR12128:SF66">
    <property type="entry name" value="4-HYDROXY-2-OXOGLUTARATE ALDOLASE, MITOCHONDRIAL"/>
    <property type="match status" value="1"/>
</dbReference>
<dbReference type="EC" id="4.3.3.7" evidence="4 12"/>
<dbReference type="CDD" id="cd00950">
    <property type="entry name" value="DHDPS"/>
    <property type="match status" value="1"/>
</dbReference>
<evidence type="ECO:0000256" key="11">
    <source>
        <dbReference type="ARBA" id="ARBA00047836"/>
    </source>
</evidence>
<dbReference type="PANTHER" id="PTHR12128">
    <property type="entry name" value="DIHYDRODIPICOLINATE SYNTHASE"/>
    <property type="match status" value="1"/>
</dbReference>
<dbReference type="GO" id="GO:0005737">
    <property type="term" value="C:cytoplasm"/>
    <property type="evidence" value="ECO:0007669"/>
    <property type="project" value="UniProtKB-SubCell"/>
</dbReference>
<dbReference type="InterPro" id="IPR002220">
    <property type="entry name" value="DapA-like"/>
</dbReference>
<keyword evidence="10 12" id="KW-0704">Schiff base</keyword>
<reference evidence="16" key="1">
    <citation type="submission" date="2020-02" db="EMBL/GenBank/DDBJ databases">
        <authorList>
            <person name="Shen X.-R."/>
            <person name="Zhang Y.-X."/>
        </authorList>
    </citation>
    <scope>NUCLEOTIDE SEQUENCE</scope>
    <source>
        <strain evidence="16">SYP-B3998</strain>
    </source>
</reference>
<evidence type="ECO:0000256" key="6">
    <source>
        <dbReference type="ARBA" id="ARBA00022605"/>
    </source>
</evidence>
<dbReference type="GO" id="GO:0009089">
    <property type="term" value="P:lysine biosynthetic process via diaminopimelate"/>
    <property type="evidence" value="ECO:0007669"/>
    <property type="project" value="UniProtKB-UniRule"/>
</dbReference>
<comment type="caution">
    <text evidence="12">Lacks conserved residue(s) required for the propagation of feature annotation.</text>
</comment>
<evidence type="ECO:0000256" key="8">
    <source>
        <dbReference type="ARBA" id="ARBA00023154"/>
    </source>
</evidence>
<dbReference type="InterPro" id="IPR005263">
    <property type="entry name" value="DapA"/>
</dbReference>
<evidence type="ECO:0000256" key="7">
    <source>
        <dbReference type="ARBA" id="ARBA00022915"/>
    </source>
</evidence>
<dbReference type="NCBIfam" id="TIGR00674">
    <property type="entry name" value="dapA"/>
    <property type="match status" value="1"/>
</dbReference>
<dbReference type="PIRSF" id="PIRSF001365">
    <property type="entry name" value="DHDPS"/>
    <property type="match status" value="1"/>
</dbReference>
<evidence type="ECO:0000256" key="15">
    <source>
        <dbReference type="PIRSR" id="PIRSR001365-2"/>
    </source>
</evidence>
<keyword evidence="6 12" id="KW-0028">Amino-acid biosynthesis</keyword>
<dbReference type="RefSeq" id="WP_163941842.1">
    <property type="nucleotide sequence ID" value="NZ_JAAIKC010000001.1"/>
</dbReference>
<keyword evidence="5 12" id="KW-0963">Cytoplasm</keyword>
<keyword evidence="8 12" id="KW-0457">Lysine biosynthesis</keyword>
<evidence type="ECO:0000256" key="1">
    <source>
        <dbReference type="ARBA" id="ARBA00003294"/>
    </source>
</evidence>
<evidence type="ECO:0000256" key="10">
    <source>
        <dbReference type="ARBA" id="ARBA00023270"/>
    </source>
</evidence>
<comment type="caution">
    <text evidence="12">Was originally thought to be a dihydrodipicolinate synthase (DHDPS), catalyzing the condensation of (S)-aspartate-beta-semialdehyde [(S)-ASA] and pyruvate to dihydrodipicolinate (DHDP). However, it was shown in E.coli that the product of the enzymatic reaction is not dihydrodipicolinate but in fact (4S)-4-hydroxy-2,3,4,5-tetrahydro-(2S)-dipicolinic acid (HTPA), and that the consecutive dehydration reaction leading to DHDP is not spontaneous but catalyzed by DapB.</text>
</comment>
<comment type="caution">
    <text evidence="16">The sequence shown here is derived from an EMBL/GenBank/DDBJ whole genome shotgun (WGS) entry which is preliminary data.</text>
</comment>
<dbReference type="GO" id="GO:0008840">
    <property type="term" value="F:4-hydroxy-tetrahydrodipicolinate synthase activity"/>
    <property type="evidence" value="ECO:0007669"/>
    <property type="project" value="UniProtKB-UniRule"/>
</dbReference>
<dbReference type="Gene3D" id="3.20.20.70">
    <property type="entry name" value="Aldolase class I"/>
    <property type="match status" value="1"/>
</dbReference>
<protein>
    <recommendedName>
        <fullName evidence="4 12">4-hydroxy-tetrahydrodipicolinate synthase</fullName>
        <shortName evidence="12">HTPA synthase</shortName>
        <ecNumber evidence="4 12">4.3.3.7</ecNumber>
    </recommendedName>
</protein>
<dbReference type="PROSITE" id="PS00665">
    <property type="entry name" value="DHDPS_1"/>
    <property type="match status" value="1"/>
</dbReference>
<comment type="similarity">
    <text evidence="3 12 13">Belongs to the DapA family.</text>
</comment>
<comment type="subcellular location">
    <subcellularLocation>
        <location evidence="12">Cytoplasm</location>
    </subcellularLocation>
</comment>
<evidence type="ECO:0000256" key="14">
    <source>
        <dbReference type="PIRSR" id="PIRSR001365-1"/>
    </source>
</evidence>
<comment type="subunit">
    <text evidence="12">Homotetramer; dimer of dimers.</text>
</comment>
<evidence type="ECO:0000313" key="16">
    <source>
        <dbReference type="EMBL" id="NEW05306.1"/>
    </source>
</evidence>
<sequence>MLRESDLQGVYVPIITPFDEEYEVDVASFYNQAYNLFQDDIDGLIVNGTTGESPTITSDELDILFATAQTAREAAHVRVPLVIGTGTNDTMSSVKKTEIAGKLGADAVLVVVPYYNKPSQEGIIEHYRHIASVGVPVILYEIPHRTGVKLELNTIRTILDIDGVIGMKDSTSDTELVSELVRLGSKPVLCGEDSLLYAALCAGARGFMSASANVETERFVSFYRSFMAGRQAESKVYFENLLPLIQLLFQEPNPAPLKWLLEQQGVIESDTLRLPMMSISEELQQKLAPYLERING</sequence>
<feature type="active site" description="Schiff-base intermediate with substrate" evidence="12 14">
    <location>
        <position position="168"/>
    </location>
</feature>
<gene>
    <name evidence="12 16" type="primary">dapA</name>
    <name evidence="16" type="ORF">GK047_04625</name>
</gene>
<dbReference type="Pfam" id="PF00701">
    <property type="entry name" value="DHDPS"/>
    <property type="match status" value="1"/>
</dbReference>
<dbReference type="GO" id="GO:0019877">
    <property type="term" value="P:diaminopimelate biosynthetic process"/>
    <property type="evidence" value="ECO:0007669"/>
    <property type="project" value="UniProtKB-UniRule"/>
</dbReference>
<dbReference type="HAMAP" id="MF_00418">
    <property type="entry name" value="DapA"/>
    <property type="match status" value="1"/>
</dbReference>
<dbReference type="UniPathway" id="UPA00034">
    <property type="reaction ID" value="UER00017"/>
</dbReference>